<organism evidence="5 6">
    <name type="scientific">Tenacibaculum maritimum NCIMB 2154</name>
    <dbReference type="NCBI Taxonomy" id="1349785"/>
    <lineage>
        <taxon>Bacteria</taxon>
        <taxon>Pseudomonadati</taxon>
        <taxon>Bacteroidota</taxon>
        <taxon>Flavobacteriia</taxon>
        <taxon>Flavobacteriales</taxon>
        <taxon>Flavobacteriaceae</taxon>
        <taxon>Tenacibaculum</taxon>
    </lineage>
</organism>
<evidence type="ECO:0000256" key="2">
    <source>
        <dbReference type="ARBA" id="ARBA00023125"/>
    </source>
</evidence>
<dbReference type="SMART" id="SM00342">
    <property type="entry name" value="HTH_ARAC"/>
    <property type="match status" value="1"/>
</dbReference>
<evidence type="ECO:0000313" key="6">
    <source>
        <dbReference type="Proteomes" id="UP000231564"/>
    </source>
</evidence>
<dbReference type="EMBL" id="LT634361">
    <property type="protein sequence ID" value="SFZ80091.1"/>
    <property type="molecule type" value="Genomic_DNA"/>
</dbReference>
<dbReference type="AlphaFoldDB" id="A0A2H1E6X0"/>
<keyword evidence="2" id="KW-0238">DNA-binding</keyword>
<proteinExistence type="predicted"/>
<dbReference type="PROSITE" id="PS00041">
    <property type="entry name" value="HTH_ARAC_FAMILY_1"/>
    <property type="match status" value="1"/>
</dbReference>
<dbReference type="Proteomes" id="UP000231564">
    <property type="component" value="Chromosome MARIT"/>
</dbReference>
<dbReference type="InterPro" id="IPR018062">
    <property type="entry name" value="HTH_AraC-typ_CS"/>
</dbReference>
<reference evidence="5 6" key="1">
    <citation type="submission" date="2016-11" db="EMBL/GenBank/DDBJ databases">
        <authorList>
            <person name="Jaros S."/>
            <person name="Januszkiewicz K."/>
            <person name="Wedrychowicz H."/>
        </authorList>
    </citation>
    <scope>NUCLEOTIDE SEQUENCE [LARGE SCALE GENOMIC DNA]</scope>
    <source>
        <strain evidence="5">NCIMB 2154T</strain>
    </source>
</reference>
<dbReference type="PANTHER" id="PTHR47893:SF1">
    <property type="entry name" value="REGULATORY PROTEIN PCHR"/>
    <property type="match status" value="1"/>
</dbReference>
<dbReference type="PANTHER" id="PTHR47893">
    <property type="entry name" value="REGULATORY PROTEIN PCHR"/>
    <property type="match status" value="1"/>
</dbReference>
<dbReference type="KEGG" id="tmar:MARIT_0179"/>
<sequence>MVNKGHQLKKLLEHQTTKNNCGLKTSVYQLESTYGEGNIISYYFDGLLINLIDANPKKEVSFTERNNSNSLKFSLLTEGEKAIKISPIETNDFISIKENNGYFSYIDDIKRNFVFYKNQPVKEIKIEMHNYFIQKHQLHSFLSNDKIKDNSQKSVQQLTPKMEEIASELFLNTQKGLLKRIFLESKVLSLLHERLSFQNKDLKKSDSILKKIHRVEAIIQSNIHEQISIQQLSRKVLLNQYVLKTEFKKIFGTTIFSYTNSLRMKKSKQLLLHTKKPIYEIADIVGYKNPTHFTAAFKKNAQMTPKEFRKQEIISPNSLKTN</sequence>
<evidence type="ECO:0000313" key="5">
    <source>
        <dbReference type="EMBL" id="SFZ80091.1"/>
    </source>
</evidence>
<dbReference type="SUPFAM" id="SSF46689">
    <property type="entry name" value="Homeodomain-like"/>
    <property type="match status" value="2"/>
</dbReference>
<keyword evidence="6" id="KW-1185">Reference proteome</keyword>
<dbReference type="GO" id="GO:0043565">
    <property type="term" value="F:sequence-specific DNA binding"/>
    <property type="evidence" value="ECO:0007669"/>
    <property type="project" value="InterPro"/>
</dbReference>
<dbReference type="PRINTS" id="PR00032">
    <property type="entry name" value="HTHARAC"/>
</dbReference>
<evidence type="ECO:0000256" key="3">
    <source>
        <dbReference type="ARBA" id="ARBA00023163"/>
    </source>
</evidence>
<name>A0A2H1E6X0_9FLAO</name>
<dbReference type="PROSITE" id="PS01124">
    <property type="entry name" value="HTH_ARAC_FAMILY_2"/>
    <property type="match status" value="1"/>
</dbReference>
<dbReference type="InterPro" id="IPR018060">
    <property type="entry name" value="HTH_AraC"/>
</dbReference>
<feature type="domain" description="HTH araC/xylS-type" evidence="4">
    <location>
        <begin position="213"/>
        <end position="311"/>
    </location>
</feature>
<dbReference type="STRING" id="1349785.GCA_000509405_02473"/>
<accession>A0A2H1E6X0</accession>
<dbReference type="Gene3D" id="1.10.10.60">
    <property type="entry name" value="Homeodomain-like"/>
    <property type="match status" value="1"/>
</dbReference>
<dbReference type="InterPro" id="IPR020449">
    <property type="entry name" value="Tscrpt_reg_AraC-type_HTH"/>
</dbReference>
<keyword evidence="1" id="KW-0805">Transcription regulation</keyword>
<dbReference type="Pfam" id="PF12833">
    <property type="entry name" value="HTH_18"/>
    <property type="match status" value="1"/>
</dbReference>
<protein>
    <submittedName>
        <fullName evidence="5">Probable transcriptional regulator, AraC family</fullName>
    </submittedName>
</protein>
<keyword evidence="3" id="KW-0804">Transcription</keyword>
<gene>
    <name evidence="5" type="ORF">MARIT_0179</name>
</gene>
<evidence type="ECO:0000256" key="1">
    <source>
        <dbReference type="ARBA" id="ARBA00023015"/>
    </source>
</evidence>
<dbReference type="InterPro" id="IPR009057">
    <property type="entry name" value="Homeodomain-like_sf"/>
</dbReference>
<dbReference type="InterPro" id="IPR053142">
    <property type="entry name" value="PchR_regulatory_protein"/>
</dbReference>
<evidence type="ECO:0000259" key="4">
    <source>
        <dbReference type="PROSITE" id="PS01124"/>
    </source>
</evidence>
<dbReference type="GO" id="GO:0003700">
    <property type="term" value="F:DNA-binding transcription factor activity"/>
    <property type="evidence" value="ECO:0007669"/>
    <property type="project" value="InterPro"/>
</dbReference>